<gene>
    <name evidence="1" type="ORF">APY94_11155</name>
</gene>
<evidence type="ECO:0000313" key="1">
    <source>
        <dbReference type="EMBL" id="KUH32065.1"/>
    </source>
</evidence>
<protein>
    <submittedName>
        <fullName evidence="1">Uncharacterized protein</fullName>
    </submittedName>
</protein>
<dbReference type="Proteomes" id="UP000053462">
    <property type="component" value="Unassembled WGS sequence"/>
</dbReference>
<accession>A0A117ISW1</accession>
<evidence type="ECO:0000313" key="2">
    <source>
        <dbReference type="Proteomes" id="UP000053462"/>
    </source>
</evidence>
<comment type="caution">
    <text evidence="1">The sequence shown here is derived from an EMBL/GenBank/DDBJ whole genome shotgun (WGS) entry which is preliminary data.</text>
</comment>
<dbReference type="OrthoDB" id="85850at2157"/>
<organism evidence="1 2">
    <name type="scientific">Thermococcus celericrescens</name>
    <dbReference type="NCBI Taxonomy" id="227598"/>
    <lineage>
        <taxon>Archaea</taxon>
        <taxon>Methanobacteriati</taxon>
        <taxon>Methanobacteriota</taxon>
        <taxon>Thermococci</taxon>
        <taxon>Thermococcales</taxon>
        <taxon>Thermococcaceae</taxon>
        <taxon>Thermococcus</taxon>
    </lineage>
</organism>
<proteinExistence type="predicted"/>
<dbReference type="EMBL" id="LLYW01000041">
    <property type="protein sequence ID" value="KUH32065.1"/>
    <property type="molecule type" value="Genomic_DNA"/>
</dbReference>
<dbReference type="RefSeq" id="WP_058939707.1">
    <property type="nucleotide sequence ID" value="NZ_LLYW01000041.1"/>
</dbReference>
<name>A0A117ISW1_9EURY</name>
<dbReference type="AlphaFoldDB" id="A0A117ISW1"/>
<dbReference type="STRING" id="227598.APY94_11155"/>
<sequence>MQGGRAKPSAGKVERSFGFEELLGEILKEGLFWAALGRPSEVMPFLRGKLLSNGIGVESGRRKYLEYLLDDLERFYKRVSWSNEIDERHWRALKSFHRDIVSVISSERA</sequence>
<reference evidence="1 2" key="1">
    <citation type="submission" date="2015-10" db="EMBL/GenBank/DDBJ databases">
        <title>Draft genome sequence of Thermococcus celericrescens strain DSM 17994.</title>
        <authorList>
            <person name="Hong S.-J."/>
            <person name="Park C.-E."/>
            <person name="Shin J.-H."/>
        </authorList>
    </citation>
    <scope>NUCLEOTIDE SEQUENCE [LARGE SCALE GENOMIC DNA]</scope>
    <source>
        <strain evidence="1 2">DSM 17994</strain>
    </source>
</reference>
<keyword evidence="2" id="KW-1185">Reference proteome</keyword>